<sequence length="326" mass="37654">MAKPSAPSYGQFDPMDKTVESLLAESRQLNKDLTELANKRNTSHTRQSDRRKREQLLKVEMKIHDSLASYSKPQCQSICDDVCNRLPREVRDMIYSFTHEHETIYVGPEYLLRTSTQRPCEADRDAHYWDAEYMGVQTQREMVESWYRTTLFYFYDKAHNASVVEQFLVLDRWGLHVKPRDFICRVRFELSAGSVLHGQGDSYPNGPRITCCAMQNVGQRLVEPIQNLHLLPNHVHFFIRIHTYGALQTGCIPKDELSSTVGIIVRRLKELRAAGHRFVVQWPDLGEFELSSGSGTHSPDDWTKRLEDAAELVRCTRARKGSDFSM</sequence>
<dbReference type="Proteomes" id="UP000800040">
    <property type="component" value="Unassembled WGS sequence"/>
</dbReference>
<name>A0A6A5JZB4_9PLEO</name>
<proteinExistence type="predicted"/>
<evidence type="ECO:0000313" key="2">
    <source>
        <dbReference type="EMBL" id="KAF1829859.1"/>
    </source>
</evidence>
<evidence type="ECO:0000256" key="1">
    <source>
        <dbReference type="SAM" id="MobiDB-lite"/>
    </source>
</evidence>
<evidence type="ECO:0000313" key="3">
    <source>
        <dbReference type="Proteomes" id="UP000800040"/>
    </source>
</evidence>
<organism evidence="2 3">
    <name type="scientific">Decorospora gaudefroyi</name>
    <dbReference type="NCBI Taxonomy" id="184978"/>
    <lineage>
        <taxon>Eukaryota</taxon>
        <taxon>Fungi</taxon>
        <taxon>Dikarya</taxon>
        <taxon>Ascomycota</taxon>
        <taxon>Pezizomycotina</taxon>
        <taxon>Dothideomycetes</taxon>
        <taxon>Pleosporomycetidae</taxon>
        <taxon>Pleosporales</taxon>
        <taxon>Pleosporineae</taxon>
        <taxon>Pleosporaceae</taxon>
        <taxon>Decorospora</taxon>
    </lineage>
</organism>
<dbReference type="AlphaFoldDB" id="A0A6A5JZB4"/>
<dbReference type="OrthoDB" id="3684889at2759"/>
<accession>A0A6A5JZB4</accession>
<feature type="region of interest" description="Disordered" evidence="1">
    <location>
        <begin position="31"/>
        <end position="53"/>
    </location>
</feature>
<dbReference type="EMBL" id="ML975421">
    <property type="protein sequence ID" value="KAF1829859.1"/>
    <property type="molecule type" value="Genomic_DNA"/>
</dbReference>
<keyword evidence="3" id="KW-1185">Reference proteome</keyword>
<protein>
    <submittedName>
        <fullName evidence="2">Uncharacterized protein</fullName>
    </submittedName>
</protein>
<reference evidence="2" key="1">
    <citation type="submission" date="2020-01" db="EMBL/GenBank/DDBJ databases">
        <authorList>
            <consortium name="DOE Joint Genome Institute"/>
            <person name="Haridas S."/>
            <person name="Albert R."/>
            <person name="Binder M."/>
            <person name="Bloem J."/>
            <person name="Labutti K."/>
            <person name="Salamov A."/>
            <person name="Andreopoulos B."/>
            <person name="Baker S.E."/>
            <person name="Barry K."/>
            <person name="Bills G."/>
            <person name="Bluhm B.H."/>
            <person name="Cannon C."/>
            <person name="Castanera R."/>
            <person name="Culley D.E."/>
            <person name="Daum C."/>
            <person name="Ezra D."/>
            <person name="Gonzalez J.B."/>
            <person name="Henrissat B."/>
            <person name="Kuo A."/>
            <person name="Liang C."/>
            <person name="Lipzen A."/>
            <person name="Lutzoni F."/>
            <person name="Magnuson J."/>
            <person name="Mondo S."/>
            <person name="Nolan M."/>
            <person name="Ohm R."/>
            <person name="Pangilinan J."/>
            <person name="Park H.-J."/>
            <person name="Ramirez L."/>
            <person name="Alfaro M."/>
            <person name="Sun H."/>
            <person name="Tritt A."/>
            <person name="Yoshinaga Y."/>
            <person name="Zwiers L.-H."/>
            <person name="Turgeon B.G."/>
            <person name="Goodwin S.B."/>
            <person name="Spatafora J.W."/>
            <person name="Crous P.W."/>
            <person name="Grigoriev I.V."/>
        </authorList>
    </citation>
    <scope>NUCLEOTIDE SEQUENCE</scope>
    <source>
        <strain evidence="2">P77</strain>
    </source>
</reference>
<gene>
    <name evidence="2" type="ORF">BDW02DRAFT_573596</name>
</gene>